<reference evidence="2" key="1">
    <citation type="submission" date="2018-04" db="EMBL/GenBank/DDBJ databases">
        <title>Whole genome sequencing of Hypsizygus marmoreus.</title>
        <authorList>
            <person name="Choi I.-G."/>
            <person name="Min B."/>
            <person name="Kim J.-G."/>
            <person name="Kim S."/>
            <person name="Oh Y.-L."/>
            <person name="Kong W.-S."/>
            <person name="Park H."/>
            <person name="Jeong J."/>
            <person name="Song E.-S."/>
        </authorList>
    </citation>
    <scope>NUCLEOTIDE SEQUENCE [LARGE SCALE GENOMIC DNA]</scope>
    <source>
        <strain evidence="2">51987-8</strain>
    </source>
</reference>
<proteinExistence type="predicted"/>
<dbReference type="InParanoid" id="A0A369JP78"/>
<dbReference type="AlphaFoldDB" id="A0A369JP78"/>
<feature type="compositionally biased region" description="Low complexity" evidence="1">
    <location>
        <begin position="319"/>
        <end position="331"/>
    </location>
</feature>
<feature type="region of interest" description="Disordered" evidence="1">
    <location>
        <begin position="482"/>
        <end position="560"/>
    </location>
</feature>
<feature type="compositionally biased region" description="Polar residues" evidence="1">
    <location>
        <begin position="490"/>
        <end position="502"/>
    </location>
</feature>
<protein>
    <submittedName>
        <fullName evidence="2">Uncharacterized protein</fullName>
    </submittedName>
</protein>
<organism evidence="2 3">
    <name type="scientific">Hypsizygus marmoreus</name>
    <name type="common">White beech mushroom</name>
    <name type="synonym">Agaricus marmoreus</name>
    <dbReference type="NCBI Taxonomy" id="39966"/>
    <lineage>
        <taxon>Eukaryota</taxon>
        <taxon>Fungi</taxon>
        <taxon>Dikarya</taxon>
        <taxon>Basidiomycota</taxon>
        <taxon>Agaricomycotina</taxon>
        <taxon>Agaricomycetes</taxon>
        <taxon>Agaricomycetidae</taxon>
        <taxon>Agaricales</taxon>
        <taxon>Tricholomatineae</taxon>
        <taxon>Lyophyllaceae</taxon>
        <taxon>Hypsizygus</taxon>
    </lineage>
</organism>
<dbReference type="Proteomes" id="UP000076154">
    <property type="component" value="Unassembled WGS sequence"/>
</dbReference>
<sequence>MVKRPKSPDADEDEKYFTVYQPYPLNANWELPSDYIAFSRWIAACIGTDPLHALHYKPSAGGMVLIEVDKKYPHNERLLGEHRWSEFLKRPTDEEAGRVTQVFHCLYKTGREAQKDGWKRIHVESAWFKGWNPNDVIQDPYPVTYWCPTPPEDKTNKSLCRPLPVKDKPPPETLPPPPVVGSSGWVSAKQAPNQNTPQALRGAWANKTKRGGIQIATKNQSGSRSGASPASATSPNAWNKPIIQNMPSTARPSPSPASATTPSNTWSKQATQNITSPTSPSANSPPNQASAYPPGLAPGAPAGQTYFPPPGLVRKSDSDSTTTSGSGSGSDAKALEDIFEAQVTISLSPSQDRQLYGLAPDHSPELGADVLHPWEADIQVGYPVAENLGMEGEPVQEDLWGEGATVVEKPKVAECPYHQHLCKKGVCSWRAKKVREEEKLAALAKKIDDGNTKGGKGMCFVLLLGFVIFGSLRLMHGMLHSGKKTGGWRRNSSTPSEHNSGEGTDDGFSVAGRGGHNKGRRMGPGRGRESQGGNDNGSSYGGNNNAPSENGWNPSATRWD</sequence>
<accession>A0A369JP78</accession>
<feature type="compositionally biased region" description="Polar residues" evidence="1">
    <location>
        <begin position="264"/>
        <end position="274"/>
    </location>
</feature>
<evidence type="ECO:0000313" key="2">
    <source>
        <dbReference type="EMBL" id="RDB20586.1"/>
    </source>
</evidence>
<gene>
    <name evidence="2" type="ORF">Hypma_012310</name>
</gene>
<name>A0A369JP78_HYPMA</name>
<keyword evidence="3" id="KW-1185">Reference proteome</keyword>
<feature type="region of interest" description="Disordered" evidence="1">
    <location>
        <begin position="156"/>
        <end position="197"/>
    </location>
</feature>
<evidence type="ECO:0000313" key="3">
    <source>
        <dbReference type="Proteomes" id="UP000076154"/>
    </source>
</evidence>
<feature type="compositionally biased region" description="Low complexity" evidence="1">
    <location>
        <begin position="275"/>
        <end position="303"/>
    </location>
</feature>
<feature type="compositionally biased region" description="Low complexity" evidence="1">
    <location>
        <begin position="221"/>
        <end position="237"/>
    </location>
</feature>
<feature type="compositionally biased region" description="Low complexity" evidence="1">
    <location>
        <begin position="532"/>
        <end position="545"/>
    </location>
</feature>
<dbReference type="EMBL" id="LUEZ02000058">
    <property type="protein sequence ID" value="RDB20586.1"/>
    <property type="molecule type" value="Genomic_DNA"/>
</dbReference>
<feature type="compositionally biased region" description="Low complexity" evidence="1">
    <location>
        <begin position="247"/>
        <end position="263"/>
    </location>
</feature>
<comment type="caution">
    <text evidence="2">The sequence shown here is derived from an EMBL/GenBank/DDBJ whole genome shotgun (WGS) entry which is preliminary data.</text>
</comment>
<feature type="compositionally biased region" description="Polar residues" evidence="1">
    <location>
        <begin position="546"/>
        <end position="560"/>
    </location>
</feature>
<dbReference type="OrthoDB" id="3243413at2759"/>
<evidence type="ECO:0000256" key="1">
    <source>
        <dbReference type="SAM" id="MobiDB-lite"/>
    </source>
</evidence>
<feature type="region of interest" description="Disordered" evidence="1">
    <location>
        <begin position="216"/>
        <end position="333"/>
    </location>
</feature>